<dbReference type="PANTHER" id="PTHR46401">
    <property type="entry name" value="GLYCOSYLTRANSFERASE WBBK-RELATED"/>
    <property type="match status" value="1"/>
</dbReference>
<sequence>MSLQGINVLIDGYNLELKQGTGIKTYGISLIQALTSLEADVNILCSRYSNNKTSILSEALFFDRPKKTSKLSQIKSTILATSQLFYKAKRVPISDFVIKEDADFIFDYFSKSGEIFDIYDCYRAANNLYKILEIKTQINVPKTIDIWHTTFPLPIKVRNAKKITTIHDLIPLRLPYTTLDDKSFFFKNIRDSIKDSAIILSVSENTKQDILSCFNIDPDKIYVTYQPVINNSLSIKEESIDIFLKKYKLKHKKYLLFVGAIEPKKNLGRLIDAYSELDTDIELVIVGKKGWLWKDEIRKLETIFSNELNSRIKLLEYVPRRDLNYLYKGAFCFVFPSLYEGFGLPPLEAMSLGCPVITSNVASLPEVCGEAALYVDPYNSHEIRQAIENLMNNPHLQIQLSEVGKERAKLFSMENYVKKLYEAYTKVL</sequence>
<dbReference type="CDD" id="cd03809">
    <property type="entry name" value="GT4_MtfB-like"/>
    <property type="match status" value="1"/>
</dbReference>
<organism evidence="4 5">
    <name type="scientific">Mojavia pulchra JT2-VF2</name>
    <dbReference type="NCBI Taxonomy" id="287848"/>
    <lineage>
        <taxon>Bacteria</taxon>
        <taxon>Bacillati</taxon>
        <taxon>Cyanobacteriota</taxon>
        <taxon>Cyanophyceae</taxon>
        <taxon>Nostocales</taxon>
        <taxon>Nostocaceae</taxon>
    </lineage>
</organism>
<dbReference type="GO" id="GO:0016757">
    <property type="term" value="F:glycosyltransferase activity"/>
    <property type="evidence" value="ECO:0007669"/>
    <property type="project" value="InterPro"/>
</dbReference>
<dbReference type="InterPro" id="IPR028098">
    <property type="entry name" value="Glyco_trans_4-like_N"/>
</dbReference>
<dbReference type="Pfam" id="PF00534">
    <property type="entry name" value="Glycos_transf_1"/>
    <property type="match status" value="1"/>
</dbReference>
<protein>
    <submittedName>
        <fullName evidence="4">Glycosyltransferase family 4 protein</fullName>
    </submittedName>
</protein>
<accession>A0A951PXL4</accession>
<feature type="domain" description="Glycosyl transferase family 1" evidence="2">
    <location>
        <begin position="246"/>
        <end position="406"/>
    </location>
</feature>
<dbReference type="EMBL" id="JAHHHN010000005">
    <property type="protein sequence ID" value="MBW4561745.1"/>
    <property type="molecule type" value="Genomic_DNA"/>
</dbReference>
<keyword evidence="1" id="KW-0808">Transferase</keyword>
<dbReference type="SUPFAM" id="SSF53756">
    <property type="entry name" value="UDP-Glycosyltransferase/glycogen phosphorylase"/>
    <property type="match status" value="1"/>
</dbReference>
<evidence type="ECO:0000256" key="1">
    <source>
        <dbReference type="ARBA" id="ARBA00022679"/>
    </source>
</evidence>
<dbReference type="GO" id="GO:0009103">
    <property type="term" value="P:lipopolysaccharide biosynthetic process"/>
    <property type="evidence" value="ECO:0007669"/>
    <property type="project" value="TreeGrafter"/>
</dbReference>
<dbReference type="FunFam" id="3.40.50.2000:FF:000119">
    <property type="entry name" value="Glycosyl transferase group 1"/>
    <property type="match status" value="1"/>
</dbReference>
<dbReference type="InterPro" id="IPR001296">
    <property type="entry name" value="Glyco_trans_1"/>
</dbReference>
<dbReference type="PANTHER" id="PTHR46401:SF2">
    <property type="entry name" value="GLYCOSYLTRANSFERASE WBBK-RELATED"/>
    <property type="match status" value="1"/>
</dbReference>
<reference evidence="4" key="1">
    <citation type="submission" date="2021-05" db="EMBL/GenBank/DDBJ databases">
        <authorList>
            <person name="Pietrasiak N."/>
            <person name="Ward R."/>
            <person name="Stajich J.E."/>
            <person name="Kurbessoian T."/>
        </authorList>
    </citation>
    <scope>NUCLEOTIDE SEQUENCE</scope>
    <source>
        <strain evidence="4">JT2-VF2</strain>
    </source>
</reference>
<gene>
    <name evidence="4" type="ORF">KME32_11425</name>
</gene>
<name>A0A951PXL4_9NOST</name>
<evidence type="ECO:0000259" key="2">
    <source>
        <dbReference type="Pfam" id="PF00534"/>
    </source>
</evidence>
<dbReference type="Proteomes" id="UP000715781">
    <property type="component" value="Unassembled WGS sequence"/>
</dbReference>
<comment type="caution">
    <text evidence="4">The sequence shown here is derived from an EMBL/GenBank/DDBJ whole genome shotgun (WGS) entry which is preliminary data.</text>
</comment>
<dbReference type="AlphaFoldDB" id="A0A951PXL4"/>
<evidence type="ECO:0000259" key="3">
    <source>
        <dbReference type="Pfam" id="PF13439"/>
    </source>
</evidence>
<reference evidence="4" key="2">
    <citation type="journal article" date="2022" name="Microbiol. Resour. Announc.">
        <title>Metagenome Sequencing to Explore Phylogenomics of Terrestrial Cyanobacteria.</title>
        <authorList>
            <person name="Ward R.D."/>
            <person name="Stajich J.E."/>
            <person name="Johansen J.R."/>
            <person name="Huntemann M."/>
            <person name="Clum A."/>
            <person name="Foster B."/>
            <person name="Foster B."/>
            <person name="Roux S."/>
            <person name="Palaniappan K."/>
            <person name="Varghese N."/>
            <person name="Mukherjee S."/>
            <person name="Reddy T.B.K."/>
            <person name="Daum C."/>
            <person name="Copeland A."/>
            <person name="Chen I.A."/>
            <person name="Ivanova N.N."/>
            <person name="Kyrpides N.C."/>
            <person name="Shapiro N."/>
            <person name="Eloe-Fadrosh E.A."/>
            <person name="Pietrasiak N."/>
        </authorList>
    </citation>
    <scope>NUCLEOTIDE SEQUENCE</scope>
    <source>
        <strain evidence="4">JT2-VF2</strain>
    </source>
</reference>
<feature type="domain" description="Glycosyltransferase subfamily 4-like N-terminal" evidence="3">
    <location>
        <begin position="143"/>
        <end position="228"/>
    </location>
</feature>
<proteinExistence type="predicted"/>
<evidence type="ECO:0000313" key="4">
    <source>
        <dbReference type="EMBL" id="MBW4561745.1"/>
    </source>
</evidence>
<dbReference type="Gene3D" id="3.40.50.2000">
    <property type="entry name" value="Glycogen Phosphorylase B"/>
    <property type="match status" value="2"/>
</dbReference>
<evidence type="ECO:0000313" key="5">
    <source>
        <dbReference type="Proteomes" id="UP000715781"/>
    </source>
</evidence>
<dbReference type="Pfam" id="PF13439">
    <property type="entry name" value="Glyco_transf_4"/>
    <property type="match status" value="1"/>
</dbReference>